<organism evidence="2 3">
    <name type="scientific">Heyndrickxia coagulans DSM 1 = ATCC 7050</name>
    <dbReference type="NCBI Taxonomy" id="1121088"/>
    <lineage>
        <taxon>Bacteria</taxon>
        <taxon>Bacillati</taxon>
        <taxon>Bacillota</taxon>
        <taxon>Bacilli</taxon>
        <taxon>Bacillales</taxon>
        <taxon>Bacillaceae</taxon>
        <taxon>Heyndrickxia</taxon>
    </lineage>
</organism>
<reference evidence="2 3" key="1">
    <citation type="submission" date="2016-11" db="EMBL/GenBank/DDBJ databases">
        <authorList>
            <person name="Varghese N."/>
            <person name="Submissions S."/>
        </authorList>
    </citation>
    <scope>NUCLEOTIDE SEQUENCE [LARGE SCALE GENOMIC DNA]</scope>
    <source>
        <strain evidence="2 3">DSM 1</strain>
    </source>
</reference>
<proteinExistence type="predicted"/>
<dbReference type="Proteomes" id="UP000184029">
    <property type="component" value="Unassembled WGS sequence"/>
</dbReference>
<evidence type="ECO:0000313" key="2">
    <source>
        <dbReference type="EMBL" id="SHF73809.1"/>
    </source>
</evidence>
<dbReference type="RefSeq" id="WP_029142704.1">
    <property type="nucleotide sequence ID" value="NZ_ALAS01000301.1"/>
</dbReference>
<evidence type="ECO:0000313" key="3">
    <source>
        <dbReference type="Proteomes" id="UP000184029"/>
    </source>
</evidence>
<dbReference type="KEGG" id="bcoa:BF29_2490"/>
<dbReference type="EMBL" id="FQUB01000068">
    <property type="protein sequence ID" value="SHF73809.1"/>
    <property type="molecule type" value="Genomic_DNA"/>
</dbReference>
<sequence>MRLRQFILMKKKDFYEEEAKKILKHVQFKHPSEIDLFTLCDLYGMKINHIKEPYSRSWPIKDKRRGLIELGTYKNEIVERQILAEEFSHLYLHYSNELLMNEYSLNKTELQAFKLAANLLMPVSWILKADVSQHYNNRQILADELAKEYNVTVDFALNRLNLLQETCIFNTDSDELRELQPDPIFYRIPNVKKQNLVIMANGKEQFSL</sequence>
<feature type="domain" description="IrrE N-terminal-like" evidence="1">
    <location>
        <begin position="64"/>
        <end position="161"/>
    </location>
</feature>
<protein>
    <recommendedName>
        <fullName evidence="1">IrrE N-terminal-like domain-containing protein</fullName>
    </recommendedName>
</protein>
<accession>A0A0B5X7Q3</accession>
<name>A0A0B5X7Q3_HEYCO</name>
<evidence type="ECO:0000259" key="1">
    <source>
        <dbReference type="Pfam" id="PF06114"/>
    </source>
</evidence>
<comment type="caution">
    <text evidence="2">The sequence shown here is derived from an EMBL/GenBank/DDBJ whole genome shotgun (WGS) entry which is preliminary data.</text>
</comment>
<dbReference type="HOGENOM" id="CLU_1318768_0_0_9"/>
<dbReference type="AlphaFoldDB" id="A0A0B5X7Q3"/>
<dbReference type="InterPro" id="IPR010359">
    <property type="entry name" value="IrrE_HExxH"/>
</dbReference>
<gene>
    <name evidence="2" type="ORF">SAMN02745208_02585</name>
</gene>
<dbReference type="Pfam" id="PF06114">
    <property type="entry name" value="Peptidase_M78"/>
    <property type="match status" value="1"/>
</dbReference>
<dbReference type="KEGG" id="bcoa:BF29_2566"/>
<dbReference type="GeneID" id="29813155"/>